<feature type="compositionally biased region" description="Low complexity" evidence="1">
    <location>
        <begin position="120"/>
        <end position="140"/>
    </location>
</feature>
<organism evidence="2 3">
    <name type="scientific">Methylophilus flavus</name>
    <dbReference type="NCBI Taxonomy" id="640084"/>
    <lineage>
        <taxon>Bacteria</taxon>
        <taxon>Pseudomonadati</taxon>
        <taxon>Pseudomonadota</taxon>
        <taxon>Betaproteobacteria</taxon>
        <taxon>Nitrosomonadales</taxon>
        <taxon>Methylophilaceae</taxon>
        <taxon>Methylophilus</taxon>
    </lineage>
</organism>
<name>A0ABW3P6K4_9PROT</name>
<evidence type="ECO:0000313" key="3">
    <source>
        <dbReference type="Proteomes" id="UP001597206"/>
    </source>
</evidence>
<keyword evidence="3" id="KW-1185">Reference proteome</keyword>
<protein>
    <submittedName>
        <fullName evidence="2">YdaU family protein</fullName>
    </submittedName>
</protein>
<gene>
    <name evidence="2" type="ORF">ACFQ2T_05015</name>
</gene>
<dbReference type="InterPro" id="IPR010781">
    <property type="entry name" value="DUF1376"/>
</dbReference>
<dbReference type="Proteomes" id="UP001597206">
    <property type="component" value="Unassembled WGS sequence"/>
</dbReference>
<feature type="region of interest" description="Disordered" evidence="1">
    <location>
        <begin position="103"/>
        <end position="155"/>
    </location>
</feature>
<dbReference type="EMBL" id="JBHTLN010000001">
    <property type="protein sequence ID" value="MFD1121854.1"/>
    <property type="molecule type" value="Genomic_DNA"/>
</dbReference>
<evidence type="ECO:0000313" key="2">
    <source>
        <dbReference type="EMBL" id="MFD1121854.1"/>
    </source>
</evidence>
<sequence>MHFYQKNIPDFNNATRHLTRVERSLFSDAIELYYDTEKPLTKDFDRLSRLLLAHTDDEKAALRDVLTEFFLLTDEGYFNKRCNEEILKYQSFMLSKSKAGKASAEQRANKKSTGVEQVLNTTTTNYNPIPNTQYPTTNTQDPRPNGSSIEPDKGIEPLLADSQSKSSQKNGTRLPDDWVLPKAWGTWALENSSLSESQIRLEAEKFKDHWLANANQRNGKKSDWLAAWRNWVRSAKPGMQTKTQQVKANNERAVDEFVGGGSNVIEGEVVND</sequence>
<proteinExistence type="predicted"/>
<dbReference type="Pfam" id="PF07120">
    <property type="entry name" value="DUF1376"/>
    <property type="match status" value="1"/>
</dbReference>
<reference evidence="3" key="1">
    <citation type="journal article" date="2019" name="Int. J. Syst. Evol. Microbiol.">
        <title>The Global Catalogue of Microorganisms (GCM) 10K type strain sequencing project: providing services to taxonomists for standard genome sequencing and annotation.</title>
        <authorList>
            <consortium name="The Broad Institute Genomics Platform"/>
            <consortium name="The Broad Institute Genome Sequencing Center for Infectious Disease"/>
            <person name="Wu L."/>
            <person name="Ma J."/>
        </authorList>
    </citation>
    <scope>NUCLEOTIDE SEQUENCE [LARGE SCALE GENOMIC DNA]</scope>
    <source>
        <strain evidence="3">CCUG 58411</strain>
    </source>
</reference>
<comment type="caution">
    <text evidence="2">The sequence shown here is derived from an EMBL/GenBank/DDBJ whole genome shotgun (WGS) entry which is preliminary data.</text>
</comment>
<dbReference type="RefSeq" id="WP_379031342.1">
    <property type="nucleotide sequence ID" value="NZ_JBHTLN010000001.1"/>
</dbReference>
<accession>A0ABW3P6K4</accession>
<evidence type="ECO:0000256" key="1">
    <source>
        <dbReference type="SAM" id="MobiDB-lite"/>
    </source>
</evidence>